<protein>
    <submittedName>
        <fullName evidence="2">TIR domain-containing protein</fullName>
    </submittedName>
</protein>
<proteinExistence type="predicted"/>
<feature type="region of interest" description="Disordered" evidence="1">
    <location>
        <begin position="158"/>
        <end position="178"/>
    </location>
</feature>
<evidence type="ECO:0000256" key="1">
    <source>
        <dbReference type="SAM" id="MobiDB-lite"/>
    </source>
</evidence>
<dbReference type="InterPro" id="IPR035897">
    <property type="entry name" value="Toll_tir_struct_dom_sf"/>
</dbReference>
<evidence type="ECO:0000313" key="2">
    <source>
        <dbReference type="EMBL" id="SFS66479.1"/>
    </source>
</evidence>
<feature type="region of interest" description="Disordered" evidence="1">
    <location>
        <begin position="193"/>
        <end position="225"/>
    </location>
</feature>
<dbReference type="RefSeq" id="WP_175548052.1">
    <property type="nucleotide sequence ID" value="NZ_FOZX01000003.1"/>
</dbReference>
<dbReference type="STRING" id="95161.SAMN05660874_02455"/>
<gene>
    <name evidence="2" type="ORF">SAMN05660874_02455</name>
</gene>
<sequence length="225" mass="25054">MPEIFVNYRTGDSGEFAAVPVEKALSDRFGDKLVFRDANMDPGEDYRTRLNRESSTTTVLLVLMGAGWAKFPDERGHPRLAREDDFIRLEILNAMRAGARIIPVHCGRGLPHLDPRDLPAELEFLAYLNALDFDVRNAEDDLDRLARHLVKLVPALDDRQEEPRSSGGVRNYDYSTGDGPRVQAGTIYGGLQMGGTTTHFNAPTSGPHHSGSGNQFVQRPKDDHR</sequence>
<dbReference type="EMBL" id="FOZX01000003">
    <property type="protein sequence ID" value="SFS66479.1"/>
    <property type="molecule type" value="Genomic_DNA"/>
</dbReference>
<dbReference type="Gene3D" id="3.40.50.10140">
    <property type="entry name" value="Toll/interleukin-1 receptor homology (TIR) domain"/>
    <property type="match status" value="1"/>
</dbReference>
<name>A0A1I6RP45_9PSEU</name>
<dbReference type="AlphaFoldDB" id="A0A1I6RP45"/>
<keyword evidence="3" id="KW-1185">Reference proteome</keyword>
<organism evidence="2 3">
    <name type="scientific">Saccharopolyspora flava</name>
    <dbReference type="NCBI Taxonomy" id="95161"/>
    <lineage>
        <taxon>Bacteria</taxon>
        <taxon>Bacillati</taxon>
        <taxon>Actinomycetota</taxon>
        <taxon>Actinomycetes</taxon>
        <taxon>Pseudonocardiales</taxon>
        <taxon>Pseudonocardiaceae</taxon>
        <taxon>Saccharopolyspora</taxon>
    </lineage>
</organism>
<dbReference type="Proteomes" id="UP000198852">
    <property type="component" value="Unassembled WGS sequence"/>
</dbReference>
<evidence type="ECO:0000313" key="3">
    <source>
        <dbReference type="Proteomes" id="UP000198852"/>
    </source>
</evidence>
<accession>A0A1I6RP45</accession>
<feature type="compositionally biased region" description="Polar residues" evidence="1">
    <location>
        <begin position="194"/>
        <end position="204"/>
    </location>
</feature>
<reference evidence="3" key="1">
    <citation type="submission" date="2016-10" db="EMBL/GenBank/DDBJ databases">
        <authorList>
            <person name="Varghese N."/>
            <person name="Submissions S."/>
        </authorList>
    </citation>
    <scope>NUCLEOTIDE SEQUENCE [LARGE SCALE GENOMIC DNA]</scope>
    <source>
        <strain evidence="3">DSM 44771</strain>
    </source>
</reference>